<organism evidence="1">
    <name type="scientific">marine sediment metagenome</name>
    <dbReference type="NCBI Taxonomy" id="412755"/>
    <lineage>
        <taxon>unclassified sequences</taxon>
        <taxon>metagenomes</taxon>
        <taxon>ecological metagenomes</taxon>
    </lineage>
</organism>
<dbReference type="EMBL" id="LAZR01037459">
    <property type="protein sequence ID" value="KKL22151.1"/>
    <property type="molecule type" value="Genomic_DNA"/>
</dbReference>
<reference evidence="1" key="1">
    <citation type="journal article" date="2015" name="Nature">
        <title>Complex archaea that bridge the gap between prokaryotes and eukaryotes.</title>
        <authorList>
            <person name="Spang A."/>
            <person name="Saw J.H."/>
            <person name="Jorgensen S.L."/>
            <person name="Zaremba-Niedzwiedzka K."/>
            <person name="Martijn J."/>
            <person name="Lind A.E."/>
            <person name="van Eijk R."/>
            <person name="Schleper C."/>
            <person name="Guy L."/>
            <person name="Ettema T.J."/>
        </authorList>
    </citation>
    <scope>NUCLEOTIDE SEQUENCE</scope>
</reference>
<proteinExistence type="predicted"/>
<name>A0A0F9DWQ7_9ZZZZ</name>
<evidence type="ECO:0008006" key="2">
    <source>
        <dbReference type="Google" id="ProtNLM"/>
    </source>
</evidence>
<protein>
    <recommendedName>
        <fullName evidence="2">SprT-like domain-containing protein</fullName>
    </recommendedName>
</protein>
<gene>
    <name evidence="1" type="ORF">LCGC14_2438330</name>
</gene>
<accession>A0A0F9DWQ7</accession>
<comment type="caution">
    <text evidence="1">The sequence shown here is derived from an EMBL/GenBank/DDBJ whole genome shotgun (WGS) entry which is preliminary data.</text>
</comment>
<sequence length="168" mass="20384">MIKIRKLKESVENQIQKFVDNYCQREGIPSIKIAYTDKQLRGSAYYSSHRYKNDLKIYSEYIMIGEWSIVKKYPDEWMFSLAHELSHHITAMKFNSLKHNNKQKKITDEIEQEFKKFFLDKNKIDKEKLKSKIDYWIKNKDEIIRDNQEAGLIFDYEKELQTMKDKLK</sequence>
<evidence type="ECO:0000313" key="1">
    <source>
        <dbReference type="EMBL" id="KKL22151.1"/>
    </source>
</evidence>
<dbReference type="AlphaFoldDB" id="A0A0F9DWQ7"/>